<reference evidence="12" key="1">
    <citation type="journal article" date="2021" name="BMC Genomics">
        <title>Chromosome-level genome assembly and manually-curated proteome of model necrotroph Parastagonospora nodorum Sn15 reveals a genome-wide trove of candidate effector homologs, and redundancy of virulence-related functions within an accessory chromosome.</title>
        <authorList>
            <person name="Bertazzoni S."/>
            <person name="Jones D.A.B."/>
            <person name="Phan H.T."/>
            <person name="Tan K.-C."/>
            <person name="Hane J.K."/>
        </authorList>
    </citation>
    <scope>NUCLEOTIDE SEQUENCE [LARGE SCALE GENOMIC DNA]</scope>
    <source>
        <strain evidence="12">SN15 / ATCC MYA-4574 / FGSC 10173)</strain>
    </source>
</reference>
<organism evidence="11 12">
    <name type="scientific">Phaeosphaeria nodorum (strain SN15 / ATCC MYA-4574 / FGSC 10173)</name>
    <name type="common">Glume blotch fungus</name>
    <name type="synonym">Parastagonospora nodorum</name>
    <dbReference type="NCBI Taxonomy" id="321614"/>
    <lineage>
        <taxon>Eukaryota</taxon>
        <taxon>Fungi</taxon>
        <taxon>Dikarya</taxon>
        <taxon>Ascomycota</taxon>
        <taxon>Pezizomycotina</taxon>
        <taxon>Dothideomycetes</taxon>
        <taxon>Pleosporomycetidae</taxon>
        <taxon>Pleosporales</taxon>
        <taxon>Pleosporineae</taxon>
        <taxon>Phaeosphaeriaceae</taxon>
        <taxon>Parastagonospora</taxon>
    </lineage>
</organism>
<dbReference type="Pfam" id="PF00957">
    <property type="entry name" value="Synaptobrevin"/>
    <property type="match status" value="1"/>
</dbReference>
<comment type="subcellular location">
    <subcellularLocation>
        <location evidence="7">Endomembrane system</location>
        <topology evidence="7">Lipid-anchor</topology>
        <orientation evidence="7">Cytoplasmic side</orientation>
    </subcellularLocation>
</comment>
<accession>A0A7U2ESL5</accession>
<dbReference type="InterPro" id="IPR011012">
    <property type="entry name" value="Longin-like_dom_sf"/>
</dbReference>
<keyword evidence="3" id="KW-0472">Membrane</keyword>
<keyword evidence="12" id="KW-1185">Reference proteome</keyword>
<dbReference type="Pfam" id="PF13774">
    <property type="entry name" value="Longin"/>
    <property type="match status" value="1"/>
</dbReference>
<dbReference type="PROSITE" id="PS50859">
    <property type="entry name" value="LONGIN"/>
    <property type="match status" value="1"/>
</dbReference>
<dbReference type="PANTHER" id="PTHR45806:SF1">
    <property type="entry name" value="SYNAPTOBREVIN HOMOLOG YKT6"/>
    <property type="match status" value="1"/>
</dbReference>
<evidence type="ECO:0000256" key="8">
    <source>
        <dbReference type="PROSITE-ProRule" id="PRU00290"/>
    </source>
</evidence>
<keyword evidence="6" id="KW-0636">Prenylation</keyword>
<evidence type="ECO:0000256" key="2">
    <source>
        <dbReference type="ARBA" id="ARBA00022481"/>
    </source>
</evidence>
<dbReference type="EMBL" id="CP069024">
    <property type="protein sequence ID" value="QRC91942.1"/>
    <property type="molecule type" value="Genomic_DNA"/>
</dbReference>
<evidence type="ECO:0000256" key="3">
    <source>
        <dbReference type="ARBA" id="ARBA00023136"/>
    </source>
</evidence>
<evidence type="ECO:0000256" key="5">
    <source>
        <dbReference type="ARBA" id="ARBA00023288"/>
    </source>
</evidence>
<dbReference type="OrthoDB" id="27923at2759"/>
<dbReference type="SUPFAM" id="SSF58038">
    <property type="entry name" value="SNARE fusion complex"/>
    <property type="match status" value="1"/>
</dbReference>
<evidence type="ECO:0000256" key="7">
    <source>
        <dbReference type="ARBA" id="ARBA00046278"/>
    </source>
</evidence>
<evidence type="ECO:0000313" key="12">
    <source>
        <dbReference type="Proteomes" id="UP000663193"/>
    </source>
</evidence>
<keyword evidence="4" id="KW-0564">Palmitate</keyword>
<evidence type="ECO:0000256" key="6">
    <source>
        <dbReference type="ARBA" id="ARBA00023289"/>
    </source>
</evidence>
<dbReference type="Gene3D" id="1.20.5.110">
    <property type="match status" value="1"/>
</dbReference>
<evidence type="ECO:0000259" key="9">
    <source>
        <dbReference type="PROSITE" id="PS50859"/>
    </source>
</evidence>
<evidence type="ECO:0008006" key="13">
    <source>
        <dbReference type="Google" id="ProtNLM"/>
    </source>
</evidence>
<dbReference type="InterPro" id="IPR042855">
    <property type="entry name" value="V_SNARE_CC"/>
</dbReference>
<keyword evidence="2" id="KW-0488">Methylation</keyword>
<dbReference type="PANTHER" id="PTHR45806">
    <property type="entry name" value="SYNAPTOBREVIN HOMOLOG YKT6"/>
    <property type="match status" value="1"/>
</dbReference>
<comment type="similarity">
    <text evidence="1">Belongs to the synaptobrevin family.</text>
</comment>
<evidence type="ECO:0000256" key="1">
    <source>
        <dbReference type="ARBA" id="ARBA00008025"/>
    </source>
</evidence>
<proteinExistence type="inferred from homology"/>
<dbReference type="InterPro" id="IPR010908">
    <property type="entry name" value="Longin_dom"/>
</dbReference>
<dbReference type="Gene3D" id="3.30.450.50">
    <property type="entry name" value="Longin domain"/>
    <property type="match status" value="1"/>
</dbReference>
<dbReference type="GO" id="GO:0012505">
    <property type="term" value="C:endomembrane system"/>
    <property type="evidence" value="ECO:0007669"/>
    <property type="project" value="UniProtKB-SubCell"/>
</dbReference>
<evidence type="ECO:0000256" key="4">
    <source>
        <dbReference type="ARBA" id="ARBA00023139"/>
    </source>
</evidence>
<name>A0A7U2ESL5_PHANO</name>
<dbReference type="OMA" id="HYIGIIR"/>
<dbReference type="AlphaFoldDB" id="A0A7U2ESL5"/>
<dbReference type="CDD" id="cd14824">
    <property type="entry name" value="Longin"/>
    <property type="match status" value="1"/>
</dbReference>
<dbReference type="SUPFAM" id="SSF64356">
    <property type="entry name" value="SNARE-like"/>
    <property type="match status" value="1"/>
</dbReference>
<protein>
    <recommendedName>
        <fullName evidence="13">V-SNARE coiled-coil homology domain-containing protein</fullName>
    </recommendedName>
</protein>
<dbReference type="VEuPathDB" id="FungiDB:JI435_021160"/>
<feature type="domain" description="Longin" evidence="9">
    <location>
        <begin position="15"/>
        <end position="138"/>
    </location>
</feature>
<dbReference type="PROSITE" id="PS50892">
    <property type="entry name" value="V_SNARE"/>
    <property type="match status" value="1"/>
</dbReference>
<gene>
    <name evidence="11" type="ORF">JI435_021160</name>
</gene>
<sequence>MDKDAKSVSKLMYLGVLKNDTATQTADELAAATNVKSLNYFARATVAQFITFTAATIAARQAPGKAIVNEKDAAFHVLANSAGVCVVAATNDEYNARVAQSLLRKVLDEFITKYPPSAYANFQKDSPKLSYPELEVYIEKYQDWTKVDNLAQIQKDLDETKITIHKTIDSVLARGEKIDDLVAKSDGLSAQSKMFYTQAKKQNSCCAVM</sequence>
<keyword evidence="8" id="KW-0175">Coiled coil</keyword>
<feature type="domain" description="V-SNARE coiled-coil homology" evidence="10">
    <location>
        <begin position="149"/>
        <end position="209"/>
    </location>
</feature>
<evidence type="ECO:0000313" key="11">
    <source>
        <dbReference type="EMBL" id="QRC91942.1"/>
    </source>
</evidence>
<dbReference type="Proteomes" id="UP000663193">
    <property type="component" value="Chromosome 2"/>
</dbReference>
<evidence type="ECO:0000259" key="10">
    <source>
        <dbReference type="PROSITE" id="PS50892"/>
    </source>
</evidence>
<keyword evidence="5" id="KW-0449">Lipoprotein</keyword>
<dbReference type="SMART" id="SM01270">
    <property type="entry name" value="Longin"/>
    <property type="match status" value="1"/>
</dbReference>